<proteinExistence type="predicted"/>
<accession>A0A382F8N0</accession>
<dbReference type="EMBL" id="UINC01048251">
    <property type="protein sequence ID" value="SVB58563.1"/>
    <property type="molecule type" value="Genomic_DNA"/>
</dbReference>
<reference evidence="1" key="1">
    <citation type="submission" date="2018-05" db="EMBL/GenBank/DDBJ databases">
        <authorList>
            <person name="Lanie J.A."/>
            <person name="Ng W.-L."/>
            <person name="Kazmierczak K.M."/>
            <person name="Andrzejewski T.M."/>
            <person name="Davidsen T.M."/>
            <person name="Wayne K.J."/>
            <person name="Tettelin H."/>
            <person name="Glass J.I."/>
            <person name="Rusch D."/>
            <person name="Podicherti R."/>
            <person name="Tsui H.-C.T."/>
            <person name="Winkler M.E."/>
        </authorList>
    </citation>
    <scope>NUCLEOTIDE SEQUENCE</scope>
</reference>
<name>A0A382F8N0_9ZZZZ</name>
<gene>
    <name evidence="1" type="ORF">METZ01_LOCUS211417</name>
</gene>
<dbReference type="Pfam" id="PF20393">
    <property type="entry name" value="Pro_CA_2"/>
    <property type="match status" value="1"/>
</dbReference>
<evidence type="ECO:0000313" key="1">
    <source>
        <dbReference type="EMBL" id="SVB58563.1"/>
    </source>
</evidence>
<protein>
    <submittedName>
        <fullName evidence="1">Uncharacterized protein</fullName>
    </submittedName>
</protein>
<dbReference type="InterPro" id="IPR046871">
    <property type="entry name" value="Pro_CA_2"/>
</dbReference>
<sequence length="123" mass="14061">MAFCTSIQCMVGRIQDPIIKYFKENHHIAYVDVITEPGPRKILAMNNDRISVNSIIKRNEISIKKHGSKLIAISGHHDCAGNPCDEEIQKQQIIKSIKHLKNIFSELKIIGLWIDNEWKIKGV</sequence>
<dbReference type="AlphaFoldDB" id="A0A382F8N0"/>
<organism evidence="1">
    <name type="scientific">marine metagenome</name>
    <dbReference type="NCBI Taxonomy" id="408172"/>
    <lineage>
        <taxon>unclassified sequences</taxon>
        <taxon>metagenomes</taxon>
        <taxon>ecological metagenomes</taxon>
    </lineage>
</organism>